<dbReference type="GO" id="GO:0003746">
    <property type="term" value="F:translation elongation factor activity"/>
    <property type="evidence" value="ECO:0007669"/>
    <property type="project" value="UniProtKB-KW"/>
</dbReference>
<feature type="compositionally biased region" description="Low complexity" evidence="1">
    <location>
        <begin position="167"/>
        <end position="183"/>
    </location>
</feature>
<dbReference type="Gene3D" id="3.30.160.60">
    <property type="entry name" value="Classic Zinc Finger"/>
    <property type="match status" value="1"/>
</dbReference>
<protein>
    <submittedName>
        <fullName evidence="2">Elongation factor G</fullName>
    </submittedName>
</protein>
<feature type="region of interest" description="Disordered" evidence="1">
    <location>
        <begin position="708"/>
        <end position="733"/>
    </location>
</feature>
<dbReference type="Proteomes" id="UP001163823">
    <property type="component" value="Chromosome 6"/>
</dbReference>
<evidence type="ECO:0000256" key="1">
    <source>
        <dbReference type="SAM" id="MobiDB-lite"/>
    </source>
</evidence>
<dbReference type="PANTHER" id="PTHR35767">
    <property type="entry name" value="HAPLESS PROTEIN"/>
    <property type="match status" value="1"/>
</dbReference>
<gene>
    <name evidence="2" type="ORF">O6P43_013429</name>
</gene>
<accession>A0AAD7PQ67</accession>
<keyword evidence="3" id="KW-1185">Reference proteome</keyword>
<comment type="caution">
    <text evidence="2">The sequence shown here is derived from an EMBL/GenBank/DDBJ whole genome shotgun (WGS) entry which is preliminary data.</text>
</comment>
<proteinExistence type="predicted"/>
<sequence length="1445" mass="158916">MLSVENPSSDPPCPHLKSSTDERASHKIALTEVDLPEPALLDENQLPKFSIRDYVSTARRKDIKTNWPFSLKSLQLCLKHGVNDLLPPFQSLDAVRNQCFYGCEAKSITAEDQIISNIHEEPFGSNNQLVSTVQSSSNAQLNQKTEACTGIAYIGSCRSEVENDFPSTTTSVSQSETESVHTTRPSSLPLETDTTQEVGAVCSAQVHKTESTTRPLGKKCRLIVKFGTHTERNSIEDIATNCTAITETMASKVCPVCKTFSSSSNTTLNAHIDQCLSVESTPKWMADSKQTRHRIKPRKTRLMVDIYATAQRCTLEELDRRNGTSWATVSSFPVQNDDKSETFVQGKRQRVSLIHPEDTDDDVGAVYRDANGTKVRFLSKLNDPPSVSKAGEELGPWKSLGGGKGSKFFSTKKKRRHALKRQKYMKLVPESRKMFSLRAHSSRIHQIQEEYEGIKESSEKVEPLMQQQVKLSGSRTLKQWVSSKRTTMVKNVKNKVHSHSLECNWQVSQELVVENPQFADRSVLPKLATLPENLTSSAEEIETMDTTLCELHDKSEQHPDPKSIRSLSFRARISDDVERPLPPEKGNVYPLRKDWTGMHVSHIQKRSNTSRCSVPPSSNKTIDGHASSMDDSEIASRSGTKPSNSYHDFSSKTMRFPSSQKNLLSVGRRSPKTGNKANVIKKSSALKNSQLHVTSEIDEEAWHSEKYIQNTSSSQSGREESSDKIPSGSRTLEIKQTRRAMNLSHRKEVMVLSRSQDSQLILQCYGGDERENVHSSVGVANDCLGNVNGIASSGQEINAHGKEFNVERSANVVIGWKHMTSNESADPGFHKSGNNSETLSNSPPTFEDYEGPYYRAEVLTDPPEERLVDGQEILCTNEVDNQIIGQSTHVGEELVSKIADQHSFPEVDPISIPGPPGSFLPSPGDMGLEEFQENSSLTTSHVQSSQNQHDFFGGDSSDSPISATTTISNSTASATDSKYFKPSIGPHAVQNDVEVGVFEANAVVSVENDAAIRQRSVGVAEIKFSENTKHINSLKEMGPLSFKFYDDQPCCCQKKERLAHSVALSYHESQLVRPGTVASYTMPVMGNQMGFGPHIKPKNLDLMSDVVSRSSCPSLGSNKVVLPPMNSLGGSIPLKVCPDGGLISSCPAMCDSVSPSASNPILRLMGKNLMVVNKNEDAAMPLRQVQPCESTPRFSTISGISPCSTENQEYTPVDQRILPQSSVNLGQDPHIHNNPVTQCYNNTRLSNSFGSNSTLKRQKNLPRVATGLLPAHPEEVDFAASMGTYKHKGDYDFPAHPNQSIHRINAAPILDMDRAVSVADNQKNNANSAGNSRKEMVIIDDDRECEAQITTDVVKPFAGLRESQILSPSILIPTTTSFDPRNMNPCVLGESQLVHGRSSLRAIGTPVRWNCTSEGPGVLHQNPFLAGSSTTGHLRSALHHSPSFS</sequence>
<feature type="compositionally biased region" description="Polar residues" evidence="1">
    <location>
        <begin position="635"/>
        <end position="663"/>
    </location>
</feature>
<evidence type="ECO:0000313" key="2">
    <source>
        <dbReference type="EMBL" id="KAJ7963477.1"/>
    </source>
</evidence>
<keyword evidence="2" id="KW-0648">Protein biosynthesis</keyword>
<feature type="compositionally biased region" description="Polar residues" evidence="1">
    <location>
        <begin position="832"/>
        <end position="844"/>
    </location>
</feature>
<feature type="region of interest" description="Disordered" evidence="1">
    <location>
        <begin position="824"/>
        <end position="849"/>
    </location>
</feature>
<dbReference type="EMBL" id="JARAOO010000006">
    <property type="protein sequence ID" value="KAJ7963477.1"/>
    <property type="molecule type" value="Genomic_DNA"/>
</dbReference>
<reference evidence="2" key="1">
    <citation type="journal article" date="2023" name="Science">
        <title>Elucidation of the pathway for biosynthesis of saponin adjuvants from the soapbark tree.</title>
        <authorList>
            <person name="Reed J."/>
            <person name="Orme A."/>
            <person name="El-Demerdash A."/>
            <person name="Owen C."/>
            <person name="Martin L.B.B."/>
            <person name="Misra R.C."/>
            <person name="Kikuchi S."/>
            <person name="Rejzek M."/>
            <person name="Martin A.C."/>
            <person name="Harkess A."/>
            <person name="Leebens-Mack J."/>
            <person name="Louveau T."/>
            <person name="Stephenson M.J."/>
            <person name="Osbourn A."/>
        </authorList>
    </citation>
    <scope>NUCLEOTIDE SEQUENCE</scope>
    <source>
        <strain evidence="2">S10</strain>
    </source>
</reference>
<evidence type="ECO:0000313" key="3">
    <source>
        <dbReference type="Proteomes" id="UP001163823"/>
    </source>
</evidence>
<dbReference type="KEGG" id="qsa:O6P43_013429"/>
<feature type="compositionally biased region" description="Polar residues" evidence="1">
    <location>
        <begin position="606"/>
        <end position="621"/>
    </location>
</feature>
<organism evidence="2 3">
    <name type="scientific">Quillaja saponaria</name>
    <name type="common">Soap bark tree</name>
    <dbReference type="NCBI Taxonomy" id="32244"/>
    <lineage>
        <taxon>Eukaryota</taxon>
        <taxon>Viridiplantae</taxon>
        <taxon>Streptophyta</taxon>
        <taxon>Embryophyta</taxon>
        <taxon>Tracheophyta</taxon>
        <taxon>Spermatophyta</taxon>
        <taxon>Magnoliopsida</taxon>
        <taxon>eudicotyledons</taxon>
        <taxon>Gunneridae</taxon>
        <taxon>Pentapetalae</taxon>
        <taxon>rosids</taxon>
        <taxon>fabids</taxon>
        <taxon>Fabales</taxon>
        <taxon>Quillajaceae</taxon>
        <taxon>Quillaja</taxon>
    </lineage>
</organism>
<dbReference type="PANTHER" id="PTHR35767:SF1">
    <property type="entry name" value="HAPLESS PROTEIN"/>
    <property type="match status" value="1"/>
</dbReference>
<feature type="region of interest" description="Disordered" evidence="1">
    <location>
        <begin position="1"/>
        <end position="22"/>
    </location>
</feature>
<keyword evidence="2" id="KW-0251">Elongation factor</keyword>
<feature type="region of interest" description="Disordered" evidence="1">
    <location>
        <begin position="605"/>
        <end position="678"/>
    </location>
</feature>
<feature type="region of interest" description="Disordered" evidence="1">
    <location>
        <begin position="165"/>
        <end position="190"/>
    </location>
</feature>
<name>A0AAD7PQ67_QUISA</name>